<dbReference type="AlphaFoldDB" id="A0A4P6V011"/>
<dbReference type="CDD" id="cd00093">
    <property type="entry name" value="HTH_XRE"/>
    <property type="match status" value="1"/>
</dbReference>
<dbReference type="KEGG" id="rpod:E0E05_05740"/>
<dbReference type="EMBL" id="CP036532">
    <property type="protein sequence ID" value="QBK30143.1"/>
    <property type="molecule type" value="Genomic_DNA"/>
</dbReference>
<keyword evidence="3" id="KW-1185">Reference proteome</keyword>
<dbReference type="SUPFAM" id="SSF47413">
    <property type="entry name" value="lambda repressor-like DNA-binding domains"/>
    <property type="match status" value="1"/>
</dbReference>
<dbReference type="Proteomes" id="UP000293719">
    <property type="component" value="Chromosome"/>
</dbReference>
<dbReference type="GO" id="GO:0003677">
    <property type="term" value="F:DNA binding"/>
    <property type="evidence" value="ECO:0007669"/>
    <property type="project" value="InterPro"/>
</dbReference>
<dbReference type="GeneID" id="90766793"/>
<dbReference type="Pfam" id="PF13560">
    <property type="entry name" value="HTH_31"/>
    <property type="match status" value="1"/>
</dbReference>
<dbReference type="InterPro" id="IPR010982">
    <property type="entry name" value="Lambda_DNA-bd_dom_sf"/>
</dbReference>
<feature type="domain" description="HTH cro/C1-type" evidence="1">
    <location>
        <begin position="12"/>
        <end position="66"/>
    </location>
</feature>
<evidence type="ECO:0000313" key="3">
    <source>
        <dbReference type="Proteomes" id="UP000293719"/>
    </source>
</evidence>
<protein>
    <submittedName>
        <fullName evidence="2">XRE family transcriptional regulator</fullName>
    </submittedName>
</protein>
<evidence type="ECO:0000313" key="2">
    <source>
        <dbReference type="EMBL" id="QBK30143.1"/>
    </source>
</evidence>
<accession>A0A4P6V011</accession>
<dbReference type="Gene3D" id="1.10.260.40">
    <property type="entry name" value="lambda repressor-like DNA-binding domains"/>
    <property type="match status" value="1"/>
</dbReference>
<name>A0A4P6V011_9HYPH</name>
<evidence type="ECO:0000259" key="1">
    <source>
        <dbReference type="PROSITE" id="PS50943"/>
    </source>
</evidence>
<reference evidence="2 3" key="1">
    <citation type="journal article" date="2017" name="Int. J. Syst. Evol. Microbiol.">
        <title>Roseitalea porphyridii gen. nov., sp. nov., isolated from a red alga, and reclassification of Hoeflea suaedae Chung et al. 2013 as Pseudohoeflea suaedae gen. nov., comb. nov.</title>
        <authorList>
            <person name="Hyeon J.W."/>
            <person name="Jeong S.E."/>
            <person name="Baek K."/>
            <person name="Jeon C.O."/>
        </authorList>
    </citation>
    <scope>NUCLEOTIDE SEQUENCE [LARGE SCALE GENOMIC DNA]</scope>
    <source>
        <strain evidence="2 3">MA7-20</strain>
    </source>
</reference>
<dbReference type="InterPro" id="IPR001387">
    <property type="entry name" value="Cro/C1-type_HTH"/>
</dbReference>
<proteinExistence type="predicted"/>
<dbReference type="OrthoDB" id="9815697at2"/>
<gene>
    <name evidence="2" type="ORF">E0E05_05740</name>
</gene>
<dbReference type="RefSeq" id="WP_131615845.1">
    <property type="nucleotide sequence ID" value="NZ_CP036532.1"/>
</dbReference>
<dbReference type="SMART" id="SM00530">
    <property type="entry name" value="HTH_XRE"/>
    <property type="match status" value="1"/>
</dbReference>
<dbReference type="PROSITE" id="PS50943">
    <property type="entry name" value="HTH_CROC1"/>
    <property type="match status" value="1"/>
</dbReference>
<sequence>MSDLKRRFGHLVAAHRRRSGMTQQRLAELVDVSVDTISKIETGASGARFALIERLAQALSVDPAELFTTEIPSGILRTKAYAELAARLARLDDNDLRWISDLIDVALRSKH</sequence>
<organism evidence="2 3">
    <name type="scientific">Roseitalea porphyridii</name>
    <dbReference type="NCBI Taxonomy" id="1852022"/>
    <lineage>
        <taxon>Bacteria</taxon>
        <taxon>Pseudomonadati</taxon>
        <taxon>Pseudomonadota</taxon>
        <taxon>Alphaproteobacteria</taxon>
        <taxon>Hyphomicrobiales</taxon>
        <taxon>Ahrensiaceae</taxon>
        <taxon>Roseitalea</taxon>
    </lineage>
</organism>